<organism evidence="3 4">
    <name type="scientific">Roridomyces roridus</name>
    <dbReference type="NCBI Taxonomy" id="1738132"/>
    <lineage>
        <taxon>Eukaryota</taxon>
        <taxon>Fungi</taxon>
        <taxon>Dikarya</taxon>
        <taxon>Basidiomycota</taxon>
        <taxon>Agaricomycotina</taxon>
        <taxon>Agaricomycetes</taxon>
        <taxon>Agaricomycetidae</taxon>
        <taxon>Agaricales</taxon>
        <taxon>Marasmiineae</taxon>
        <taxon>Mycenaceae</taxon>
        <taxon>Roridomyces</taxon>
    </lineage>
</organism>
<keyword evidence="1" id="KW-0472">Membrane</keyword>
<reference evidence="3" key="1">
    <citation type="submission" date="2023-03" db="EMBL/GenBank/DDBJ databases">
        <title>Massive genome expansion in bonnet fungi (Mycena s.s.) driven by repeated elements and novel gene families across ecological guilds.</title>
        <authorList>
            <consortium name="Lawrence Berkeley National Laboratory"/>
            <person name="Harder C.B."/>
            <person name="Miyauchi S."/>
            <person name="Viragh M."/>
            <person name="Kuo A."/>
            <person name="Thoen E."/>
            <person name="Andreopoulos B."/>
            <person name="Lu D."/>
            <person name="Skrede I."/>
            <person name="Drula E."/>
            <person name="Henrissat B."/>
            <person name="Morin E."/>
            <person name="Kohler A."/>
            <person name="Barry K."/>
            <person name="LaButti K."/>
            <person name="Morin E."/>
            <person name="Salamov A."/>
            <person name="Lipzen A."/>
            <person name="Mereny Z."/>
            <person name="Hegedus B."/>
            <person name="Baldrian P."/>
            <person name="Stursova M."/>
            <person name="Weitz H."/>
            <person name="Taylor A."/>
            <person name="Grigoriev I.V."/>
            <person name="Nagy L.G."/>
            <person name="Martin F."/>
            <person name="Kauserud H."/>
        </authorList>
    </citation>
    <scope>NUCLEOTIDE SEQUENCE</scope>
    <source>
        <strain evidence="3">9284</strain>
    </source>
</reference>
<gene>
    <name evidence="3" type="ORF">FB45DRAFT_340691</name>
</gene>
<keyword evidence="1" id="KW-0812">Transmembrane</keyword>
<keyword evidence="1" id="KW-1133">Transmembrane helix</keyword>
<dbReference type="EMBL" id="JARKIF010000037">
    <property type="protein sequence ID" value="KAJ7609950.1"/>
    <property type="molecule type" value="Genomic_DNA"/>
</dbReference>
<evidence type="ECO:0000256" key="2">
    <source>
        <dbReference type="SAM" id="SignalP"/>
    </source>
</evidence>
<proteinExistence type="predicted"/>
<feature type="transmembrane region" description="Helical" evidence="1">
    <location>
        <begin position="197"/>
        <end position="213"/>
    </location>
</feature>
<dbReference type="Proteomes" id="UP001221142">
    <property type="component" value="Unassembled WGS sequence"/>
</dbReference>
<name>A0AAD7FC08_9AGAR</name>
<evidence type="ECO:0000256" key="1">
    <source>
        <dbReference type="SAM" id="Phobius"/>
    </source>
</evidence>
<feature type="chain" id="PRO_5042210910" evidence="2">
    <location>
        <begin position="23"/>
        <end position="216"/>
    </location>
</feature>
<accession>A0AAD7FC08</accession>
<feature type="transmembrane region" description="Helical" evidence="1">
    <location>
        <begin position="159"/>
        <end position="177"/>
    </location>
</feature>
<keyword evidence="2" id="KW-0732">Signal</keyword>
<feature type="signal peptide" evidence="2">
    <location>
        <begin position="1"/>
        <end position="22"/>
    </location>
</feature>
<evidence type="ECO:0000313" key="4">
    <source>
        <dbReference type="Proteomes" id="UP001221142"/>
    </source>
</evidence>
<feature type="transmembrane region" description="Helical" evidence="1">
    <location>
        <begin position="135"/>
        <end position="152"/>
    </location>
</feature>
<sequence length="216" mass="24750">MVLTASVWRHVLAHLHCRFVFGAPVFLCIEHQWLETAAGCSHQICRGIWLFLVWPPHCPRLRFLRSVGALTHSLLISLFTPSHPHFPRTASSFGFYFGIALGTSLPHIVFVEHWLDTVGDCGVCSGPFDVGSPPTYFVLGSVGGFFPSFSHLHHIGVTIWDPTLIWFGGRIFFYFRFLPHSYSFFPRKGGSVRNWVYLHRFVLYVSVYLMYSLRMI</sequence>
<evidence type="ECO:0000313" key="3">
    <source>
        <dbReference type="EMBL" id="KAJ7609950.1"/>
    </source>
</evidence>
<feature type="transmembrane region" description="Helical" evidence="1">
    <location>
        <begin position="93"/>
        <end position="115"/>
    </location>
</feature>
<dbReference type="AlphaFoldDB" id="A0AAD7FC08"/>
<protein>
    <submittedName>
        <fullName evidence="3">Uncharacterized protein</fullName>
    </submittedName>
</protein>
<comment type="caution">
    <text evidence="3">The sequence shown here is derived from an EMBL/GenBank/DDBJ whole genome shotgun (WGS) entry which is preliminary data.</text>
</comment>
<keyword evidence="4" id="KW-1185">Reference proteome</keyword>